<keyword evidence="8" id="KW-1185">Reference proteome</keyword>
<comment type="subcellular location">
    <subcellularLocation>
        <location evidence="1">Membrane</location>
        <topology evidence="1">Multi-pass membrane protein</topology>
    </subcellularLocation>
</comment>
<feature type="transmembrane region" description="Helical" evidence="6">
    <location>
        <begin position="135"/>
        <end position="155"/>
    </location>
</feature>
<evidence type="ECO:0000256" key="1">
    <source>
        <dbReference type="ARBA" id="ARBA00004141"/>
    </source>
</evidence>
<dbReference type="InterPro" id="IPR000791">
    <property type="entry name" value="Gpr1/Fun34/SatP-like"/>
</dbReference>
<name>A0A7C9UY69_9PROT</name>
<keyword evidence="4 6" id="KW-1133">Transmembrane helix</keyword>
<keyword evidence="3 6" id="KW-0812">Transmembrane</keyword>
<evidence type="ECO:0000313" key="8">
    <source>
        <dbReference type="Proteomes" id="UP000480684"/>
    </source>
</evidence>
<dbReference type="PANTHER" id="PTHR30178">
    <property type="entry name" value="INNER MEMBRANE PROTEIN YAAH"/>
    <property type="match status" value="1"/>
</dbReference>
<dbReference type="InterPro" id="IPR047623">
    <property type="entry name" value="SatP"/>
</dbReference>
<dbReference type="GO" id="GO:0015360">
    <property type="term" value="F:acetate:proton symporter activity"/>
    <property type="evidence" value="ECO:0007669"/>
    <property type="project" value="TreeGrafter"/>
</dbReference>
<dbReference type="GO" id="GO:0005886">
    <property type="term" value="C:plasma membrane"/>
    <property type="evidence" value="ECO:0007669"/>
    <property type="project" value="TreeGrafter"/>
</dbReference>
<gene>
    <name evidence="7" type="ORF">G4223_06085</name>
</gene>
<dbReference type="Pfam" id="PF01184">
    <property type="entry name" value="Gpr1_Fun34_YaaH"/>
    <property type="match status" value="1"/>
</dbReference>
<dbReference type="Proteomes" id="UP000480684">
    <property type="component" value="Unassembled WGS sequence"/>
</dbReference>
<evidence type="ECO:0000313" key="7">
    <source>
        <dbReference type="EMBL" id="NFV79675.1"/>
    </source>
</evidence>
<reference evidence="7 8" key="1">
    <citation type="submission" date="2020-02" db="EMBL/GenBank/DDBJ databases">
        <authorList>
            <person name="Dziuba M."/>
            <person name="Kuznetsov B."/>
            <person name="Mardanov A."/>
            <person name="Ravin N."/>
            <person name="Grouzdev D."/>
        </authorList>
    </citation>
    <scope>NUCLEOTIDE SEQUENCE [LARGE SCALE GENOMIC DNA]</scope>
    <source>
        <strain evidence="7 8">SpK</strain>
    </source>
</reference>
<feature type="transmembrane region" description="Helical" evidence="6">
    <location>
        <begin position="77"/>
        <end position="99"/>
    </location>
</feature>
<protein>
    <recommendedName>
        <fullName evidence="9">Acetate uptake transporter</fullName>
    </recommendedName>
</protein>
<dbReference type="RefSeq" id="WP_163676529.1">
    <property type="nucleotide sequence ID" value="NZ_JAAIYP010000033.1"/>
</dbReference>
<dbReference type="GO" id="GO:0071422">
    <property type="term" value="P:succinate transmembrane transport"/>
    <property type="evidence" value="ECO:0007669"/>
    <property type="project" value="TreeGrafter"/>
</dbReference>
<evidence type="ECO:0008006" key="9">
    <source>
        <dbReference type="Google" id="ProtNLM"/>
    </source>
</evidence>
<comment type="similarity">
    <text evidence="2">Belongs to the acetate uptake transporter (AceTr) (TC 2.A.96) family.</text>
</comment>
<dbReference type="AlphaFoldDB" id="A0A7C9UY69"/>
<feature type="transmembrane region" description="Helical" evidence="6">
    <location>
        <begin position="111"/>
        <end position="128"/>
    </location>
</feature>
<evidence type="ECO:0000256" key="4">
    <source>
        <dbReference type="ARBA" id="ARBA00022989"/>
    </source>
</evidence>
<dbReference type="EMBL" id="JAAIYP010000033">
    <property type="protein sequence ID" value="NFV79675.1"/>
    <property type="molecule type" value="Genomic_DNA"/>
</dbReference>
<dbReference type="PANTHER" id="PTHR30178:SF3">
    <property type="entry name" value="SUCCINATE-ACETATE_PROTON SYMPORTER SATP"/>
    <property type="match status" value="1"/>
</dbReference>
<evidence type="ECO:0000256" key="3">
    <source>
        <dbReference type="ARBA" id="ARBA00022692"/>
    </source>
</evidence>
<proteinExistence type="inferred from homology"/>
<organism evidence="7 8">
    <name type="scientific">Magnetospirillum aberrantis SpK</name>
    <dbReference type="NCBI Taxonomy" id="908842"/>
    <lineage>
        <taxon>Bacteria</taxon>
        <taxon>Pseudomonadati</taxon>
        <taxon>Pseudomonadota</taxon>
        <taxon>Alphaproteobacteria</taxon>
        <taxon>Rhodospirillales</taxon>
        <taxon>Rhodospirillaceae</taxon>
        <taxon>Magnetospirillum</taxon>
    </lineage>
</organism>
<evidence type="ECO:0000256" key="2">
    <source>
        <dbReference type="ARBA" id="ARBA00005587"/>
    </source>
</evidence>
<feature type="transmembrane region" description="Helical" evidence="6">
    <location>
        <begin position="161"/>
        <end position="186"/>
    </location>
</feature>
<evidence type="ECO:0000256" key="6">
    <source>
        <dbReference type="SAM" id="Phobius"/>
    </source>
</evidence>
<evidence type="ECO:0000256" key="5">
    <source>
        <dbReference type="ARBA" id="ARBA00023136"/>
    </source>
</evidence>
<comment type="caution">
    <text evidence="7">The sequence shown here is derived from an EMBL/GenBank/DDBJ whole genome shotgun (WGS) entry which is preliminary data.</text>
</comment>
<dbReference type="NCBIfam" id="NF038013">
    <property type="entry name" value="AceTr_1"/>
    <property type="match status" value="1"/>
</dbReference>
<keyword evidence="5 6" id="KW-0472">Membrane</keyword>
<sequence length="202" mass="21636">MSQIASIDVQSIAAAAKPKLANPAAVGLAGFGLTTFMLQIHNLGLAGIGPVVYLGLFFGGLAQMIAGLQEQKCGNNFGYCAFTSYGCFWIALCAVLLGNKFDVFKSSETDVGWFLVAWTLFSSILWVGSMKVHKAMFATFSTLMVGFVCLDLAHFGAPKELFTTIAAIDLIACAFLAWYMMAGVILNDLWGRPVLPMGKPVL</sequence>
<feature type="transmembrane region" description="Helical" evidence="6">
    <location>
        <begin position="44"/>
        <end position="65"/>
    </location>
</feature>
<feature type="transmembrane region" description="Helical" evidence="6">
    <location>
        <begin position="20"/>
        <end position="38"/>
    </location>
</feature>
<accession>A0A7C9UY69</accession>